<evidence type="ECO:0000256" key="1">
    <source>
        <dbReference type="SAM" id="MobiDB-lite"/>
    </source>
</evidence>
<evidence type="ECO:0000313" key="3">
    <source>
        <dbReference type="Proteomes" id="UP000186817"/>
    </source>
</evidence>
<evidence type="ECO:0000313" key="2">
    <source>
        <dbReference type="EMBL" id="OLP94932.1"/>
    </source>
</evidence>
<dbReference type="OrthoDB" id="10439846at2759"/>
<dbReference type="Proteomes" id="UP000186817">
    <property type="component" value="Unassembled WGS sequence"/>
</dbReference>
<keyword evidence="3" id="KW-1185">Reference proteome</keyword>
<feature type="compositionally biased region" description="Acidic residues" evidence="1">
    <location>
        <begin position="42"/>
        <end position="62"/>
    </location>
</feature>
<dbReference type="AlphaFoldDB" id="A0A1Q9DIB0"/>
<sequence>MLTGFFAEYTQFLFKLLRCVRISSFEETSVSLPMKMVMMVIDDGDDGDDDDDKADGDDDRASEEDLRGAKVLPMNPRIREEQQTRQVARLKVLHRHAVDPGEETATRTQPDETQAEDPAEPQLGPKSPCEEELPYLEPFREAVQFPGTVSVTYYSCEDCETEGFCTSDTSFSNYDAACGDARRPEETYAEAARHIFAHTHMTAFEPAMRLDLVSDLDRSMGHEKYHRDAANMLIVGLCFQPLPTYNHPLVCDLSPDTLWTLSSFGAKAERSMDRAKYHRHAANMLIKLLQRASAKTIAQLSAGRTALMLREQQTKRRVNKIKSKTYRRIHRKSEAKDREVLLQRLEHENPELAQQLKQEKPRSY</sequence>
<protein>
    <submittedName>
        <fullName evidence="2">Uncharacterized protein</fullName>
    </submittedName>
</protein>
<name>A0A1Q9DIB0_SYMMI</name>
<comment type="caution">
    <text evidence="2">The sequence shown here is derived from an EMBL/GenBank/DDBJ whole genome shotgun (WGS) entry which is preliminary data.</text>
</comment>
<organism evidence="2 3">
    <name type="scientific">Symbiodinium microadriaticum</name>
    <name type="common">Dinoflagellate</name>
    <name type="synonym">Zooxanthella microadriatica</name>
    <dbReference type="NCBI Taxonomy" id="2951"/>
    <lineage>
        <taxon>Eukaryota</taxon>
        <taxon>Sar</taxon>
        <taxon>Alveolata</taxon>
        <taxon>Dinophyceae</taxon>
        <taxon>Suessiales</taxon>
        <taxon>Symbiodiniaceae</taxon>
        <taxon>Symbiodinium</taxon>
    </lineage>
</organism>
<gene>
    <name evidence="2" type="ORF">AK812_SmicGene22992</name>
</gene>
<feature type="region of interest" description="Disordered" evidence="1">
    <location>
        <begin position="41"/>
        <end position="67"/>
    </location>
</feature>
<dbReference type="EMBL" id="LSRX01000522">
    <property type="protein sequence ID" value="OLP94932.1"/>
    <property type="molecule type" value="Genomic_DNA"/>
</dbReference>
<dbReference type="Pfam" id="PF04615">
    <property type="entry name" value="Utp14"/>
    <property type="match status" value="1"/>
</dbReference>
<accession>A0A1Q9DIB0</accession>
<feature type="region of interest" description="Disordered" evidence="1">
    <location>
        <begin position="93"/>
        <end position="131"/>
    </location>
</feature>
<reference evidence="2 3" key="1">
    <citation type="submission" date="2016-02" db="EMBL/GenBank/DDBJ databases">
        <title>Genome analysis of coral dinoflagellate symbionts highlights evolutionary adaptations to a symbiotic lifestyle.</title>
        <authorList>
            <person name="Aranda M."/>
            <person name="Li Y."/>
            <person name="Liew Y.J."/>
            <person name="Baumgarten S."/>
            <person name="Simakov O."/>
            <person name="Wilson M."/>
            <person name="Piel J."/>
            <person name="Ashoor H."/>
            <person name="Bougouffa S."/>
            <person name="Bajic V.B."/>
            <person name="Ryu T."/>
            <person name="Ravasi T."/>
            <person name="Bayer T."/>
            <person name="Micklem G."/>
            <person name="Kim H."/>
            <person name="Bhak J."/>
            <person name="Lajeunesse T.C."/>
            <person name="Voolstra C.R."/>
        </authorList>
    </citation>
    <scope>NUCLEOTIDE SEQUENCE [LARGE SCALE GENOMIC DNA]</scope>
    <source>
        <strain evidence="2 3">CCMP2467</strain>
    </source>
</reference>
<proteinExistence type="predicted"/>